<dbReference type="OrthoDB" id="5596743at2759"/>
<feature type="chain" id="PRO_5002526300" evidence="1">
    <location>
        <begin position="18"/>
        <end position="149"/>
    </location>
</feature>
<evidence type="ECO:0000313" key="2">
    <source>
        <dbReference type="EMBL" id="KJZ74428.1"/>
    </source>
</evidence>
<dbReference type="Proteomes" id="UP000054481">
    <property type="component" value="Unassembled WGS sequence"/>
</dbReference>
<accession>A0A0F7ZU86</accession>
<sequence>MKAITAIVLSLAAAVWAGAIEGRNGHCGGDNCARQVTGTRGGLLPLTSRKADCSAFMRTTIVPDATTTTVTVTTPHVQLSHARRDGVVLEYRAATEALTAVPAYASGCRQASNYSSACSCWGITAITTTAPQPTKTKTVTATTDVCEEL</sequence>
<organism evidence="2 3">
    <name type="scientific">Hirsutella minnesotensis 3608</name>
    <dbReference type="NCBI Taxonomy" id="1043627"/>
    <lineage>
        <taxon>Eukaryota</taxon>
        <taxon>Fungi</taxon>
        <taxon>Dikarya</taxon>
        <taxon>Ascomycota</taxon>
        <taxon>Pezizomycotina</taxon>
        <taxon>Sordariomycetes</taxon>
        <taxon>Hypocreomycetidae</taxon>
        <taxon>Hypocreales</taxon>
        <taxon>Ophiocordycipitaceae</taxon>
        <taxon>Hirsutella</taxon>
    </lineage>
</organism>
<protein>
    <submittedName>
        <fullName evidence="2">Uncharacterized protein</fullName>
    </submittedName>
</protein>
<feature type="signal peptide" evidence="1">
    <location>
        <begin position="1"/>
        <end position="17"/>
    </location>
</feature>
<name>A0A0F7ZU86_9HYPO</name>
<gene>
    <name evidence="2" type="ORF">HIM_06238</name>
</gene>
<evidence type="ECO:0000313" key="3">
    <source>
        <dbReference type="Proteomes" id="UP000054481"/>
    </source>
</evidence>
<reference evidence="2 3" key="1">
    <citation type="journal article" date="2014" name="Genome Biol. Evol.">
        <title>Comparative genomics and transcriptomics analyses reveal divergent lifestyle features of nematode endoparasitic fungus Hirsutella minnesotensis.</title>
        <authorList>
            <person name="Lai Y."/>
            <person name="Liu K."/>
            <person name="Zhang X."/>
            <person name="Zhang X."/>
            <person name="Li K."/>
            <person name="Wang N."/>
            <person name="Shu C."/>
            <person name="Wu Y."/>
            <person name="Wang C."/>
            <person name="Bushley K.E."/>
            <person name="Xiang M."/>
            <person name="Liu X."/>
        </authorList>
    </citation>
    <scope>NUCLEOTIDE SEQUENCE [LARGE SCALE GENOMIC DNA]</scope>
    <source>
        <strain evidence="2 3">3608</strain>
    </source>
</reference>
<keyword evidence="3" id="KW-1185">Reference proteome</keyword>
<evidence type="ECO:0000256" key="1">
    <source>
        <dbReference type="SAM" id="SignalP"/>
    </source>
</evidence>
<proteinExistence type="predicted"/>
<dbReference type="EMBL" id="KQ030526">
    <property type="protein sequence ID" value="KJZ74428.1"/>
    <property type="molecule type" value="Genomic_DNA"/>
</dbReference>
<dbReference type="AlphaFoldDB" id="A0A0F7ZU86"/>
<keyword evidence="1" id="KW-0732">Signal</keyword>